<feature type="domain" description="RING-type" evidence="14">
    <location>
        <begin position="230"/>
        <end position="267"/>
    </location>
</feature>
<evidence type="ECO:0000256" key="3">
    <source>
        <dbReference type="ARBA" id="ARBA00011524"/>
    </source>
</evidence>
<protein>
    <recommendedName>
        <fullName evidence="4 12">Pre-mRNA-splicing factor CWC24</fullName>
    </recommendedName>
</protein>
<dbReference type="PROSITE" id="PS00518">
    <property type="entry name" value="ZF_RING_1"/>
    <property type="match status" value="1"/>
</dbReference>
<dbReference type="GO" id="GO:0008270">
    <property type="term" value="F:zinc ion binding"/>
    <property type="evidence" value="ECO:0007669"/>
    <property type="project" value="UniProtKB-KW"/>
</dbReference>
<evidence type="ECO:0000256" key="13">
    <source>
        <dbReference type="SAM" id="MobiDB-lite"/>
    </source>
</evidence>
<dbReference type="Proteomes" id="UP001388673">
    <property type="component" value="Unassembled WGS sequence"/>
</dbReference>
<evidence type="ECO:0000256" key="8">
    <source>
        <dbReference type="ARBA" id="ARBA00022833"/>
    </source>
</evidence>
<keyword evidence="5 11" id="KW-0479">Metal-binding</keyword>
<keyword evidence="12" id="KW-0507">mRNA processing</keyword>
<feature type="domain" description="C3H1-type" evidence="15">
    <location>
        <begin position="170"/>
        <end position="198"/>
    </location>
</feature>
<dbReference type="Pfam" id="PF00642">
    <property type="entry name" value="zf-CCCH"/>
    <property type="match status" value="1"/>
</dbReference>
<dbReference type="SUPFAM" id="SSF57850">
    <property type="entry name" value="RING/U-box"/>
    <property type="match status" value="1"/>
</dbReference>
<evidence type="ECO:0000256" key="11">
    <source>
        <dbReference type="PROSITE-ProRule" id="PRU00723"/>
    </source>
</evidence>
<evidence type="ECO:0000256" key="6">
    <source>
        <dbReference type="ARBA" id="ARBA00022728"/>
    </source>
</evidence>
<dbReference type="SMART" id="SM00184">
    <property type="entry name" value="RING"/>
    <property type="match status" value="1"/>
</dbReference>
<dbReference type="InterPro" id="IPR017907">
    <property type="entry name" value="Znf_RING_CS"/>
</dbReference>
<dbReference type="InterPro" id="IPR039971">
    <property type="entry name" value="CWC24-like"/>
</dbReference>
<feature type="region of interest" description="Disordered" evidence="13">
    <location>
        <begin position="290"/>
        <end position="320"/>
    </location>
</feature>
<dbReference type="GeneID" id="92181046"/>
<dbReference type="GO" id="GO:0003677">
    <property type="term" value="F:DNA binding"/>
    <property type="evidence" value="ECO:0007669"/>
    <property type="project" value="UniProtKB-UniRule"/>
</dbReference>
<keyword evidence="7 11" id="KW-0863">Zinc-finger</keyword>
<comment type="subcellular location">
    <subcellularLocation>
        <location evidence="12">Nucleus</location>
    </subcellularLocation>
</comment>
<comment type="similarity">
    <text evidence="2 12">Belongs to the CWC24 family.</text>
</comment>
<feature type="compositionally biased region" description="Basic residues" evidence="13">
    <location>
        <begin position="14"/>
        <end position="26"/>
    </location>
</feature>
<dbReference type="CDD" id="cd16539">
    <property type="entry name" value="RING-HC_RNF113A_B"/>
    <property type="match status" value="1"/>
</dbReference>
<dbReference type="FunFam" id="3.30.40.10:FF:000045">
    <property type="entry name" value="RING finger protein 113A"/>
    <property type="match status" value="1"/>
</dbReference>
<comment type="subunit">
    <text evidence="3 12">Associated with the spliceosome.</text>
</comment>
<evidence type="ECO:0000256" key="9">
    <source>
        <dbReference type="ARBA" id="ARBA00023125"/>
    </source>
</evidence>
<dbReference type="InterPro" id="IPR001841">
    <property type="entry name" value="Znf_RING"/>
</dbReference>
<keyword evidence="10 12" id="KW-0508">mRNA splicing</keyword>
<keyword evidence="12" id="KW-0539">Nucleus</keyword>
<keyword evidence="17" id="KW-1185">Reference proteome</keyword>
<organism evidence="16 17">
    <name type="scientific">Kwoniella newhampshirensis</name>
    <dbReference type="NCBI Taxonomy" id="1651941"/>
    <lineage>
        <taxon>Eukaryota</taxon>
        <taxon>Fungi</taxon>
        <taxon>Dikarya</taxon>
        <taxon>Basidiomycota</taxon>
        <taxon>Agaricomycotina</taxon>
        <taxon>Tremellomycetes</taxon>
        <taxon>Tremellales</taxon>
        <taxon>Cryptococcaceae</taxon>
        <taxon>Kwoniella</taxon>
    </lineage>
</organism>
<name>A0AAW0YY99_9TREE</name>
<comment type="caution">
    <text evidence="16">The sequence shown here is derived from an EMBL/GenBank/DDBJ whole genome shotgun (WGS) entry which is preliminary data.</text>
</comment>
<dbReference type="GO" id="GO:0006397">
    <property type="term" value="P:mRNA processing"/>
    <property type="evidence" value="ECO:0007669"/>
    <property type="project" value="UniProtKB-KW"/>
</dbReference>
<feature type="zinc finger region" description="C3H1-type" evidence="11">
    <location>
        <begin position="170"/>
        <end position="198"/>
    </location>
</feature>
<dbReference type="InterPro" id="IPR036855">
    <property type="entry name" value="Znf_CCCH_sf"/>
</dbReference>
<accession>A0AAW0YY99</accession>
<evidence type="ECO:0000313" key="17">
    <source>
        <dbReference type="Proteomes" id="UP001388673"/>
    </source>
</evidence>
<dbReference type="Gene3D" id="3.30.40.10">
    <property type="entry name" value="Zinc/RING finger domain, C3HC4 (zinc finger)"/>
    <property type="match status" value="1"/>
</dbReference>
<evidence type="ECO:0000256" key="10">
    <source>
        <dbReference type="ARBA" id="ARBA00023187"/>
    </source>
</evidence>
<reference evidence="16 17" key="1">
    <citation type="journal article" date="2024" name="bioRxiv">
        <title>Comparative genomics of Cryptococcus and Kwoniella reveals pathogenesis evolution and contrasting karyotype dynamics via intercentromeric recombination or chromosome fusion.</title>
        <authorList>
            <person name="Coelho M.A."/>
            <person name="David-Palma M."/>
            <person name="Shea T."/>
            <person name="Bowers K."/>
            <person name="McGinley-Smith S."/>
            <person name="Mohammad A.W."/>
            <person name="Gnirke A."/>
            <person name="Yurkov A.M."/>
            <person name="Nowrousian M."/>
            <person name="Sun S."/>
            <person name="Cuomo C.A."/>
            <person name="Heitman J."/>
        </authorList>
    </citation>
    <scope>NUCLEOTIDE SEQUENCE [LARGE SCALE GENOMIC DNA]</scope>
    <source>
        <strain evidence="16 17">CBS 13917</strain>
    </source>
</reference>
<evidence type="ECO:0000256" key="7">
    <source>
        <dbReference type="ARBA" id="ARBA00022771"/>
    </source>
</evidence>
<keyword evidence="6 12" id="KW-0747">Spliceosome</keyword>
<dbReference type="Gene3D" id="4.10.1000.10">
    <property type="entry name" value="Zinc finger, CCCH-type"/>
    <property type="match status" value="1"/>
</dbReference>
<evidence type="ECO:0000256" key="12">
    <source>
        <dbReference type="RuleBase" id="RU367110"/>
    </source>
</evidence>
<evidence type="ECO:0000256" key="5">
    <source>
        <dbReference type="ARBA" id="ARBA00022723"/>
    </source>
</evidence>
<dbReference type="InterPro" id="IPR000571">
    <property type="entry name" value="Znf_CCCH"/>
</dbReference>
<proteinExistence type="inferred from homology"/>
<dbReference type="PANTHER" id="PTHR12930:SF0">
    <property type="entry name" value="RING FINGER PROTEIN 113B"/>
    <property type="match status" value="1"/>
</dbReference>
<dbReference type="SMART" id="SM00356">
    <property type="entry name" value="ZnF_C3H1"/>
    <property type="match status" value="1"/>
</dbReference>
<dbReference type="RefSeq" id="XP_066802273.1">
    <property type="nucleotide sequence ID" value="XM_066946894.1"/>
</dbReference>
<dbReference type="SUPFAM" id="SSF90229">
    <property type="entry name" value="CCCH zinc finger"/>
    <property type="match status" value="1"/>
</dbReference>
<dbReference type="AlphaFoldDB" id="A0AAW0YY99"/>
<dbReference type="Pfam" id="PF13920">
    <property type="entry name" value="zf-C3HC4_3"/>
    <property type="match status" value="1"/>
</dbReference>
<dbReference type="EMBL" id="JBCAWK010000007">
    <property type="protein sequence ID" value="KAK8853087.1"/>
    <property type="molecule type" value="Genomic_DNA"/>
</dbReference>
<evidence type="ECO:0000259" key="15">
    <source>
        <dbReference type="PROSITE" id="PS50103"/>
    </source>
</evidence>
<evidence type="ECO:0000256" key="2">
    <source>
        <dbReference type="ARBA" id="ARBA00009161"/>
    </source>
</evidence>
<keyword evidence="9 12" id="KW-0238">DNA-binding</keyword>
<dbReference type="PANTHER" id="PTHR12930">
    <property type="entry name" value="ZINC FINGER PROTEIN 183"/>
    <property type="match status" value="1"/>
</dbReference>
<feature type="compositionally biased region" description="Basic and acidic residues" evidence="13">
    <location>
        <begin position="290"/>
        <end position="299"/>
    </location>
</feature>
<evidence type="ECO:0000256" key="1">
    <source>
        <dbReference type="ARBA" id="ARBA00003777"/>
    </source>
</evidence>
<evidence type="ECO:0000259" key="14">
    <source>
        <dbReference type="PROSITE" id="PS50089"/>
    </source>
</evidence>
<feature type="region of interest" description="Disordered" evidence="13">
    <location>
        <begin position="1"/>
        <end position="80"/>
    </location>
</feature>
<comment type="function">
    <text evidence="1 12">Involved in pre-mRNA splicing.</text>
</comment>
<dbReference type="PROSITE" id="PS50089">
    <property type="entry name" value="ZF_RING_2"/>
    <property type="match status" value="1"/>
</dbReference>
<gene>
    <name evidence="16" type="ORF">IAR55_003788</name>
</gene>
<dbReference type="GO" id="GO:0034247">
    <property type="term" value="P:snoRNA splicing"/>
    <property type="evidence" value="ECO:0007669"/>
    <property type="project" value="TreeGrafter"/>
</dbReference>
<dbReference type="GO" id="GO:0005684">
    <property type="term" value="C:U2-type spliceosomal complex"/>
    <property type="evidence" value="ECO:0007669"/>
    <property type="project" value="TreeGrafter"/>
</dbReference>
<dbReference type="KEGG" id="kne:92181046"/>
<dbReference type="InterPro" id="IPR013083">
    <property type="entry name" value="Znf_RING/FYVE/PHD"/>
</dbReference>
<sequence>MASTSTPLVQFRKGPSRRPVQSRKRTPSPVTDDLPVASSSSGTSVVRPEKRSLANPLVQGTKRRRGDAAANDELGGGLDELDYKADASGITRADEFATRANDWDLEGQDDGALKEKKIRLNEDGDIDDGIYRGASNYLPTINKTRELLDKKMKTGPIKATSNVRTITLVDYQPDVCKDYKETGFCGYGDSCKFLHDRGDYLAGWQMDKLDGGAVAQVEEEDEEEEVPFACLICRNPFTQPVVTKCGHYFCMNCATKRFQKSPKCYACGAATSGIFNTADKILAKMEARNKAKREAKGIVDEEDDGGIEIGGGSEVGSDED</sequence>
<evidence type="ECO:0000313" key="16">
    <source>
        <dbReference type="EMBL" id="KAK8853087.1"/>
    </source>
</evidence>
<dbReference type="PROSITE" id="PS50103">
    <property type="entry name" value="ZF_C3H1"/>
    <property type="match status" value="1"/>
</dbReference>
<keyword evidence="8 11" id="KW-0862">Zinc</keyword>
<evidence type="ECO:0000256" key="4">
    <source>
        <dbReference type="ARBA" id="ARBA00020647"/>
    </source>
</evidence>